<organism evidence="8 9">
    <name type="scientific">Bradyrhizobium betae</name>
    <dbReference type="NCBI Taxonomy" id="244734"/>
    <lineage>
        <taxon>Bacteria</taxon>
        <taxon>Pseudomonadati</taxon>
        <taxon>Pseudomonadota</taxon>
        <taxon>Alphaproteobacteria</taxon>
        <taxon>Hyphomicrobiales</taxon>
        <taxon>Nitrobacteraceae</taxon>
        <taxon>Bradyrhizobium</taxon>
    </lineage>
</organism>
<dbReference type="InterPro" id="IPR011250">
    <property type="entry name" value="OMP/PagP_B-barrel"/>
</dbReference>
<reference evidence="9" key="1">
    <citation type="submission" date="2019-10" db="EMBL/GenBank/DDBJ databases">
        <title>Complete Genome Sequence of Bradyrhizobium betae type strain PL7HG1T.</title>
        <authorList>
            <person name="Bromfield E.S.P."/>
            <person name="Cloutier S."/>
        </authorList>
    </citation>
    <scope>NUCLEOTIDE SEQUENCE [LARGE SCALE GENOMIC DNA]</scope>
    <source>
        <strain evidence="9">PL7HG1</strain>
    </source>
</reference>
<dbReference type="InterPro" id="IPR051692">
    <property type="entry name" value="OMP-like"/>
</dbReference>
<dbReference type="PANTHER" id="PTHR34001">
    <property type="entry name" value="BLL7405 PROTEIN"/>
    <property type="match status" value="1"/>
</dbReference>
<keyword evidence="2 6" id="KW-0732">Signal</keyword>
<dbReference type="KEGG" id="bbet:F8237_26270"/>
<dbReference type="Proteomes" id="UP000325641">
    <property type="component" value="Chromosome"/>
</dbReference>
<evidence type="ECO:0000256" key="2">
    <source>
        <dbReference type="ARBA" id="ARBA00022729"/>
    </source>
</evidence>
<evidence type="ECO:0000256" key="6">
    <source>
        <dbReference type="SAM" id="SignalP"/>
    </source>
</evidence>
<feature type="signal peptide" evidence="6">
    <location>
        <begin position="1"/>
        <end position="21"/>
    </location>
</feature>
<evidence type="ECO:0000259" key="7">
    <source>
        <dbReference type="Pfam" id="PF13505"/>
    </source>
</evidence>
<evidence type="ECO:0000256" key="1">
    <source>
        <dbReference type="ARBA" id="ARBA00004442"/>
    </source>
</evidence>
<dbReference type="EMBL" id="CP044543">
    <property type="protein sequence ID" value="QFI75594.1"/>
    <property type="molecule type" value="Genomic_DNA"/>
</dbReference>
<keyword evidence="4" id="KW-0998">Cell outer membrane</keyword>
<dbReference type="OrthoDB" id="9815357at2"/>
<dbReference type="AlphaFoldDB" id="A0A5P6PCF4"/>
<evidence type="ECO:0000256" key="4">
    <source>
        <dbReference type="ARBA" id="ARBA00023237"/>
    </source>
</evidence>
<proteinExistence type="inferred from homology"/>
<keyword evidence="3" id="KW-0472">Membrane</keyword>
<dbReference type="GO" id="GO:0009279">
    <property type="term" value="C:cell outer membrane"/>
    <property type="evidence" value="ECO:0007669"/>
    <property type="project" value="UniProtKB-SubCell"/>
</dbReference>
<evidence type="ECO:0000313" key="9">
    <source>
        <dbReference type="Proteomes" id="UP000325641"/>
    </source>
</evidence>
<feature type="domain" description="Outer membrane protein beta-barrel" evidence="7">
    <location>
        <begin position="37"/>
        <end position="293"/>
    </location>
</feature>
<dbReference type="SUPFAM" id="SSF56925">
    <property type="entry name" value="OMPA-like"/>
    <property type="match status" value="1"/>
</dbReference>
<dbReference type="PANTHER" id="PTHR34001:SF3">
    <property type="entry name" value="BLL7405 PROTEIN"/>
    <property type="match status" value="1"/>
</dbReference>
<dbReference type="Pfam" id="PF13505">
    <property type="entry name" value="OMP_b-brl"/>
    <property type="match status" value="1"/>
</dbReference>
<dbReference type="InterPro" id="IPR027385">
    <property type="entry name" value="Beta-barrel_OMP"/>
</dbReference>
<protein>
    <submittedName>
        <fullName evidence="8">Porin family protein</fullName>
    </submittedName>
</protein>
<sequence>MTRTLLVAAAIGMLLAPRAFAADMAVPRVYTKAPPAVVDPGYDWSGFYAGLNIGYGWGRSGTTADFIDSGGGALLSSSRGTFDLNGVTGGGQIGYNWQRDMFLAGIEADFQGSGQKGSIDALCAGAPAGLQDGVCTPGHRGDNTFDPALPVAFNLTQKLDWFGTVRGRLGVAVAPRVLFYGTGGLAYGRVSTSGSVSAINVGGFPGADGGTFTPVAASFSSSTTKVGWSAGAGIEGAFADNWSARFEYLYVDLGTVSGSIATPVIALSGAPLVVGYRSHVTDNVLRFGVNYRFGGPVAAR</sequence>
<gene>
    <name evidence="8" type="ORF">F8237_26270</name>
</gene>
<accession>A0A5P6PCF4</accession>
<name>A0A5P6PCF4_9BRAD</name>
<comment type="similarity">
    <text evidence="5">Belongs to the Omp25/RopB family.</text>
</comment>
<evidence type="ECO:0000256" key="3">
    <source>
        <dbReference type="ARBA" id="ARBA00023136"/>
    </source>
</evidence>
<dbReference type="Gene3D" id="2.40.160.20">
    <property type="match status" value="1"/>
</dbReference>
<evidence type="ECO:0000313" key="8">
    <source>
        <dbReference type="EMBL" id="QFI75594.1"/>
    </source>
</evidence>
<dbReference type="RefSeq" id="WP_151649140.1">
    <property type="nucleotide sequence ID" value="NZ_CP044543.1"/>
</dbReference>
<comment type="subcellular location">
    <subcellularLocation>
        <location evidence="1">Cell outer membrane</location>
    </subcellularLocation>
</comment>
<evidence type="ECO:0000256" key="5">
    <source>
        <dbReference type="ARBA" id="ARBA00038306"/>
    </source>
</evidence>
<feature type="chain" id="PRO_5024965639" evidence="6">
    <location>
        <begin position="22"/>
        <end position="300"/>
    </location>
</feature>